<comment type="caution">
    <text evidence="3">The sequence shown here is derived from an EMBL/GenBank/DDBJ whole genome shotgun (WGS) entry which is preliminary data.</text>
</comment>
<organism evidence="3 4">
    <name type="scientific">Adineta steineri</name>
    <dbReference type="NCBI Taxonomy" id="433720"/>
    <lineage>
        <taxon>Eukaryota</taxon>
        <taxon>Metazoa</taxon>
        <taxon>Spiralia</taxon>
        <taxon>Gnathifera</taxon>
        <taxon>Rotifera</taxon>
        <taxon>Eurotatoria</taxon>
        <taxon>Bdelloidea</taxon>
        <taxon>Adinetida</taxon>
        <taxon>Adinetidae</taxon>
        <taxon>Adineta</taxon>
    </lineage>
</organism>
<evidence type="ECO:0000313" key="4">
    <source>
        <dbReference type="Proteomes" id="UP000663881"/>
    </source>
</evidence>
<dbReference type="EMBL" id="CAJNON010000169">
    <property type="protein sequence ID" value="CAF1062181.1"/>
    <property type="molecule type" value="Genomic_DNA"/>
</dbReference>
<accession>A0A819Q618</accession>
<dbReference type="EMBL" id="CAJOAY010003389">
    <property type="protein sequence ID" value="CAF4019331.1"/>
    <property type="molecule type" value="Genomic_DNA"/>
</dbReference>
<dbReference type="InterPro" id="IPR035706">
    <property type="entry name" value="AAA_9"/>
</dbReference>
<evidence type="ECO:0000259" key="1">
    <source>
        <dbReference type="Pfam" id="PF12781"/>
    </source>
</evidence>
<dbReference type="OrthoDB" id="10319207at2759"/>
<name>A0A819Q618_9BILA</name>
<evidence type="ECO:0000313" key="3">
    <source>
        <dbReference type="EMBL" id="CAF4019331.1"/>
    </source>
</evidence>
<dbReference type="Proteomes" id="UP000663881">
    <property type="component" value="Unassembled WGS sequence"/>
</dbReference>
<dbReference type="Pfam" id="PF12781">
    <property type="entry name" value="AAA_9"/>
    <property type="match status" value="1"/>
</dbReference>
<dbReference type="InterPro" id="IPR027417">
    <property type="entry name" value="P-loop_NTPase"/>
</dbReference>
<evidence type="ECO:0000313" key="2">
    <source>
        <dbReference type="EMBL" id="CAF1062181.1"/>
    </source>
</evidence>
<protein>
    <recommendedName>
        <fullName evidence="1">Dynein heavy chain ATP-binding dynein motor region domain-containing protein</fullName>
    </recommendedName>
</protein>
<reference evidence="3" key="1">
    <citation type="submission" date="2021-02" db="EMBL/GenBank/DDBJ databases">
        <authorList>
            <person name="Nowell W R."/>
        </authorList>
    </citation>
    <scope>NUCLEOTIDE SEQUENCE</scope>
</reference>
<dbReference type="Gene3D" id="3.40.50.300">
    <property type="entry name" value="P-loop containing nucleotide triphosphate hydrolases"/>
    <property type="match status" value="1"/>
</dbReference>
<dbReference type="Proteomes" id="UP000663891">
    <property type="component" value="Unassembled WGS sequence"/>
</dbReference>
<proteinExistence type="predicted"/>
<dbReference type="AlphaFoldDB" id="A0A819Q618"/>
<gene>
    <name evidence="3" type="ORF">OKA104_LOCUS30864</name>
    <name evidence="2" type="ORF">VCS650_LOCUS18008</name>
</gene>
<feature type="domain" description="Dynein heavy chain ATP-binding dynein motor region" evidence="1">
    <location>
        <begin position="80"/>
        <end position="157"/>
    </location>
</feature>
<sequence length="163" mass="19303">MIHIILLYALLDLTYYTEEFLHILFERIQASANIKTYDIESNGSIERYIDEQKSFGGPEYHRSSDQIYYEWLSDGVLRSKMENHIIIIKSIEYPPLLIDPFGQYDQWMEKYYNLQKIHFDNQSKHDVIMSIEPSFLSGSKIYIKNCNTLDSLLYPLAQWKATS</sequence>